<sequence length="325" mass="36266">MKKYNVVFCGTPEIGATILKQLMAMETLNVCLVVSQPDRPVGRKKEILPTPVKQVALEHNLKIIQPNKIGDDYQIIKQANPDFIITCAYGQFIPEKILQIPTLEALNVHGSLLPKYRGGAPIQYAIWKGETITGISLMRMVKKMDAGPYFAQKQVEITPDDDSGTLFQKMAIAGAELVKEALVPIALKQLPPIEQNEAEVTFCKNITSAEEKIAWEQSATEILNQIRALSPTPNAYTELDGVRFKIHQARLLTEQDLFPLNRKVHFPGEILYLDQEGIIVQTGDQLLKLLIIQKAGKTPINAGNYAINNTDISIGGFFNERFQKK</sequence>
<dbReference type="PANTHER" id="PTHR11138:SF5">
    <property type="entry name" value="METHIONYL-TRNA FORMYLTRANSFERASE, MITOCHONDRIAL"/>
    <property type="match status" value="1"/>
</dbReference>
<dbReference type="NCBIfam" id="TIGR00460">
    <property type="entry name" value="fmt"/>
    <property type="match status" value="1"/>
</dbReference>
<evidence type="ECO:0000256" key="1">
    <source>
        <dbReference type="ARBA" id="ARBA00010699"/>
    </source>
</evidence>
<dbReference type="AlphaFoldDB" id="A0A2S5RDC7"/>
<comment type="similarity">
    <text evidence="1 5">Belongs to the Fmt family.</text>
</comment>
<dbReference type="Pfam" id="PF02911">
    <property type="entry name" value="Formyl_trans_C"/>
    <property type="match status" value="1"/>
</dbReference>
<dbReference type="Pfam" id="PF00551">
    <property type="entry name" value="Formyl_trans_N"/>
    <property type="match status" value="1"/>
</dbReference>
<dbReference type="Gene3D" id="3.40.50.12230">
    <property type="match status" value="1"/>
</dbReference>
<gene>
    <name evidence="5 8" type="primary">fmt</name>
    <name evidence="8" type="ORF">ELUCI_v1c07480</name>
</gene>
<evidence type="ECO:0000256" key="4">
    <source>
        <dbReference type="ARBA" id="ARBA00022917"/>
    </source>
</evidence>
<keyword evidence="4 5" id="KW-0648">Protein biosynthesis</keyword>
<keyword evidence="9" id="KW-1185">Reference proteome</keyword>
<organism evidence="8 9">
    <name type="scientific">Williamsoniiplasma lucivorax</name>
    <dbReference type="NCBI Taxonomy" id="209274"/>
    <lineage>
        <taxon>Bacteria</taxon>
        <taxon>Bacillati</taxon>
        <taxon>Mycoplasmatota</taxon>
        <taxon>Mollicutes</taxon>
        <taxon>Entomoplasmatales</taxon>
        <taxon>Williamsoniiplasma</taxon>
    </lineage>
</organism>
<name>A0A2S5RDC7_9MOLU</name>
<dbReference type="CDD" id="cd08646">
    <property type="entry name" value="FMT_core_Met-tRNA-FMT_N"/>
    <property type="match status" value="1"/>
</dbReference>
<evidence type="ECO:0000313" key="8">
    <source>
        <dbReference type="EMBL" id="PPE05212.1"/>
    </source>
</evidence>
<proteinExistence type="inferred from homology"/>
<evidence type="ECO:0000256" key="2">
    <source>
        <dbReference type="ARBA" id="ARBA00012261"/>
    </source>
</evidence>
<feature type="domain" description="Formyl transferase N-terminal" evidence="6">
    <location>
        <begin position="6"/>
        <end position="181"/>
    </location>
</feature>
<evidence type="ECO:0000259" key="7">
    <source>
        <dbReference type="Pfam" id="PF02911"/>
    </source>
</evidence>
<dbReference type="InterPro" id="IPR036477">
    <property type="entry name" value="Formyl_transf_N_sf"/>
</dbReference>
<dbReference type="EMBL" id="PHNE01000004">
    <property type="protein sequence ID" value="PPE05212.1"/>
    <property type="molecule type" value="Genomic_DNA"/>
</dbReference>
<evidence type="ECO:0000313" key="9">
    <source>
        <dbReference type="Proteomes" id="UP000237865"/>
    </source>
</evidence>
<dbReference type="InterPro" id="IPR005793">
    <property type="entry name" value="Formyl_trans_C"/>
</dbReference>
<dbReference type="InterPro" id="IPR005794">
    <property type="entry name" value="Fmt"/>
</dbReference>
<comment type="function">
    <text evidence="5">Attaches a formyl group to the free amino group of methionyl-tRNA(fMet). The formyl group appears to play a dual role in the initiator identity of N-formylmethionyl-tRNA by promoting its recognition by IF2 and preventing the misappropriation of this tRNA by the elongation apparatus.</text>
</comment>
<reference evidence="8 9" key="1">
    <citation type="submission" date="2017-11" db="EMBL/GenBank/DDBJ databases">
        <title>Genome sequence of Entomoplasma lucivorax PIPN-2 (ATCC 49196).</title>
        <authorList>
            <person name="Lo W.-S."/>
            <person name="Gasparich G.E."/>
            <person name="Kuo C.-H."/>
        </authorList>
    </citation>
    <scope>NUCLEOTIDE SEQUENCE [LARGE SCALE GENOMIC DNA]</scope>
    <source>
        <strain evidence="8 9">PIPN-2</strain>
    </source>
</reference>
<evidence type="ECO:0000256" key="5">
    <source>
        <dbReference type="HAMAP-Rule" id="MF_00182"/>
    </source>
</evidence>
<dbReference type="Proteomes" id="UP000237865">
    <property type="component" value="Unassembled WGS sequence"/>
</dbReference>
<accession>A0A2S5RDC7</accession>
<dbReference type="InterPro" id="IPR041711">
    <property type="entry name" value="Met-tRNA-FMT_N"/>
</dbReference>
<evidence type="ECO:0000256" key="3">
    <source>
        <dbReference type="ARBA" id="ARBA00022679"/>
    </source>
</evidence>
<keyword evidence="3 5" id="KW-0808">Transferase</keyword>
<dbReference type="CDD" id="cd08704">
    <property type="entry name" value="Met_tRNA_FMT_C"/>
    <property type="match status" value="1"/>
</dbReference>
<dbReference type="PANTHER" id="PTHR11138">
    <property type="entry name" value="METHIONYL-TRNA FORMYLTRANSFERASE"/>
    <property type="match status" value="1"/>
</dbReference>
<dbReference type="InterPro" id="IPR011034">
    <property type="entry name" value="Formyl_transferase-like_C_sf"/>
</dbReference>
<dbReference type="SUPFAM" id="SSF50486">
    <property type="entry name" value="FMT C-terminal domain-like"/>
    <property type="match status" value="1"/>
</dbReference>
<feature type="binding site" evidence="5">
    <location>
        <begin position="111"/>
        <end position="114"/>
    </location>
    <ligand>
        <name>(6S)-5,6,7,8-tetrahydrofolate</name>
        <dbReference type="ChEBI" id="CHEBI:57453"/>
    </ligand>
</feature>
<dbReference type="SUPFAM" id="SSF53328">
    <property type="entry name" value="Formyltransferase"/>
    <property type="match status" value="1"/>
</dbReference>
<dbReference type="GO" id="GO:0004479">
    <property type="term" value="F:methionyl-tRNA formyltransferase activity"/>
    <property type="evidence" value="ECO:0007669"/>
    <property type="project" value="UniProtKB-UniRule"/>
</dbReference>
<dbReference type="STRING" id="1399797.GCA_000518285_00471"/>
<dbReference type="HAMAP" id="MF_00182">
    <property type="entry name" value="Formyl_trans"/>
    <property type="match status" value="1"/>
</dbReference>
<comment type="caution">
    <text evidence="8">The sequence shown here is derived from an EMBL/GenBank/DDBJ whole genome shotgun (WGS) entry which is preliminary data.</text>
</comment>
<evidence type="ECO:0000259" key="6">
    <source>
        <dbReference type="Pfam" id="PF00551"/>
    </source>
</evidence>
<feature type="domain" description="Formyl transferase C-terminal" evidence="7">
    <location>
        <begin position="205"/>
        <end position="306"/>
    </location>
</feature>
<protein>
    <recommendedName>
        <fullName evidence="2 5">Methionyl-tRNA formyltransferase</fullName>
        <ecNumber evidence="2 5">2.1.2.9</ecNumber>
    </recommendedName>
</protein>
<comment type="catalytic activity">
    <reaction evidence="5">
        <text>L-methionyl-tRNA(fMet) + (6R)-10-formyltetrahydrofolate = N-formyl-L-methionyl-tRNA(fMet) + (6S)-5,6,7,8-tetrahydrofolate + H(+)</text>
        <dbReference type="Rhea" id="RHEA:24380"/>
        <dbReference type="Rhea" id="RHEA-COMP:9952"/>
        <dbReference type="Rhea" id="RHEA-COMP:9953"/>
        <dbReference type="ChEBI" id="CHEBI:15378"/>
        <dbReference type="ChEBI" id="CHEBI:57453"/>
        <dbReference type="ChEBI" id="CHEBI:78530"/>
        <dbReference type="ChEBI" id="CHEBI:78844"/>
        <dbReference type="ChEBI" id="CHEBI:195366"/>
        <dbReference type="EC" id="2.1.2.9"/>
    </reaction>
</comment>
<dbReference type="GO" id="GO:0005829">
    <property type="term" value="C:cytosol"/>
    <property type="evidence" value="ECO:0007669"/>
    <property type="project" value="TreeGrafter"/>
</dbReference>
<dbReference type="InterPro" id="IPR044135">
    <property type="entry name" value="Met-tRNA-FMT_C"/>
</dbReference>
<dbReference type="EC" id="2.1.2.9" evidence="2 5"/>
<dbReference type="InterPro" id="IPR002376">
    <property type="entry name" value="Formyl_transf_N"/>
</dbReference>